<keyword evidence="3" id="KW-0808">Transferase</keyword>
<dbReference type="Pfam" id="PF00534">
    <property type="entry name" value="Glycos_transf_1"/>
    <property type="match status" value="1"/>
</dbReference>
<feature type="domain" description="Glycosyl transferase family 1" evidence="1">
    <location>
        <begin position="195"/>
        <end position="361"/>
    </location>
</feature>
<dbReference type="SUPFAM" id="SSF53756">
    <property type="entry name" value="UDP-Glycosyltransferase/glycogen phosphorylase"/>
    <property type="match status" value="1"/>
</dbReference>
<dbReference type="Gene3D" id="3.40.50.2000">
    <property type="entry name" value="Glycogen Phosphorylase B"/>
    <property type="match status" value="2"/>
</dbReference>
<dbReference type="InterPro" id="IPR050194">
    <property type="entry name" value="Glycosyltransferase_grp1"/>
</dbReference>
<accession>A0A174Z5H1</accession>
<dbReference type="InterPro" id="IPR028098">
    <property type="entry name" value="Glyco_trans_4-like_N"/>
</dbReference>
<dbReference type="PANTHER" id="PTHR45947">
    <property type="entry name" value="SULFOQUINOVOSYL TRANSFERASE SQD2"/>
    <property type="match status" value="1"/>
</dbReference>
<keyword evidence="3" id="KW-0328">Glycosyltransferase</keyword>
<dbReference type="EC" id="2.4.1.57" evidence="3"/>
<sequence length="381" mass="43829">MNKEIRVLEVNINDIGQGGAWAFIKNAMNATTKDIKSNVVFDFFTLEPFENSSNISFVEDNGGKIFVKHTSNKFLRQIKTYFDLRSVLKQKHYDIVHIHSDVAFKMFVEGCAAKREKVPHIIMHSHCAGIDRGHRIIKAIAHNICKPFLGYIGTEFFACSNKAARWMYKKNICKKVRVINNAVDCESFAYNQSIRNEYRKLFGIKDNEILIGHVGRFMFQKNHEYLINIFNEFHRKVPESKLMLIGEGELESDVKKQTKELGIDNCVIFAGIRKDVNKCMQAMDLFLLPSRFEGLPVVGIEAQAAGLPCLMADTITKETDLFGLVYFMSLNQDTELWAEKMIEVLNKVKRQNTYHKMVESGYDISLNKESLKEIYVNVINR</sequence>
<organism evidence="3 4">
    <name type="scientific">Lachnospira eligens</name>
    <dbReference type="NCBI Taxonomy" id="39485"/>
    <lineage>
        <taxon>Bacteria</taxon>
        <taxon>Bacillati</taxon>
        <taxon>Bacillota</taxon>
        <taxon>Clostridia</taxon>
        <taxon>Lachnospirales</taxon>
        <taxon>Lachnospiraceae</taxon>
        <taxon>Lachnospira</taxon>
    </lineage>
</organism>
<feature type="domain" description="Glycosyltransferase subfamily 4-like N-terminal" evidence="2">
    <location>
        <begin position="69"/>
        <end position="186"/>
    </location>
</feature>
<dbReference type="Pfam" id="PF13439">
    <property type="entry name" value="Glyco_transf_4"/>
    <property type="match status" value="1"/>
</dbReference>
<protein>
    <submittedName>
        <fullName evidence="3">GDP-mannose-dependent alpha-(1-6)-phosphatidylinositol monomannoside mannosyltransferase</fullName>
        <ecNumber evidence="3">2.4.1.57</ecNumber>
    </submittedName>
</protein>
<dbReference type="GO" id="GO:0016757">
    <property type="term" value="F:glycosyltransferase activity"/>
    <property type="evidence" value="ECO:0007669"/>
    <property type="project" value="UniProtKB-KW"/>
</dbReference>
<dbReference type="RefSeq" id="WP_172676029.1">
    <property type="nucleotide sequence ID" value="NZ_CZBU01000011.1"/>
</dbReference>
<reference evidence="3 4" key="1">
    <citation type="submission" date="2015-09" db="EMBL/GenBank/DDBJ databases">
        <authorList>
            <consortium name="Pathogen Informatics"/>
        </authorList>
    </citation>
    <scope>NUCLEOTIDE SEQUENCE [LARGE SCALE GENOMIC DNA]</scope>
    <source>
        <strain evidence="3 4">2789STDY5834875</strain>
    </source>
</reference>
<evidence type="ECO:0000313" key="4">
    <source>
        <dbReference type="Proteomes" id="UP000095621"/>
    </source>
</evidence>
<evidence type="ECO:0000259" key="1">
    <source>
        <dbReference type="Pfam" id="PF00534"/>
    </source>
</evidence>
<dbReference type="Proteomes" id="UP000095621">
    <property type="component" value="Unassembled WGS sequence"/>
</dbReference>
<evidence type="ECO:0000313" key="3">
    <source>
        <dbReference type="EMBL" id="CUQ79458.1"/>
    </source>
</evidence>
<gene>
    <name evidence="3" type="primary">pimB</name>
    <name evidence="3" type="ORF">ERS852490_03133</name>
</gene>
<proteinExistence type="predicted"/>
<dbReference type="InterPro" id="IPR001296">
    <property type="entry name" value="Glyco_trans_1"/>
</dbReference>
<evidence type="ECO:0000259" key="2">
    <source>
        <dbReference type="Pfam" id="PF13439"/>
    </source>
</evidence>
<dbReference type="EMBL" id="CZBU01000011">
    <property type="protein sequence ID" value="CUQ79458.1"/>
    <property type="molecule type" value="Genomic_DNA"/>
</dbReference>
<dbReference type="AlphaFoldDB" id="A0A174Z5H1"/>
<name>A0A174Z5H1_9FIRM</name>
<dbReference type="PANTHER" id="PTHR45947:SF3">
    <property type="entry name" value="SULFOQUINOVOSYL TRANSFERASE SQD2"/>
    <property type="match status" value="1"/>
</dbReference>